<evidence type="ECO:0000313" key="2">
    <source>
        <dbReference type="EMBL" id="OYR88971.1"/>
    </source>
</evidence>
<keyword evidence="1" id="KW-0472">Membrane</keyword>
<protein>
    <submittedName>
        <fullName evidence="3">Uncharacterized protein</fullName>
    </submittedName>
</protein>
<feature type="transmembrane region" description="Helical" evidence="1">
    <location>
        <begin position="164"/>
        <end position="186"/>
    </location>
</feature>
<dbReference type="EMBL" id="NGNV01000003">
    <property type="protein sequence ID" value="OYR88971.1"/>
    <property type="molecule type" value="Genomic_DNA"/>
</dbReference>
<dbReference type="AlphaFoldDB" id="A0A256LHS4"/>
<proteinExistence type="predicted"/>
<sequence>MKTALDVQREMDNYQPRYQEKNIRQKLDQAISSKEYEEFSERYLDRVITYSIELNQKARKCEDKKYPFVILEKWIKYDDFLTRLVLIAYLDNREREIFLNSKKLFADIVCKVKHQVKVAMKKRGFKYQRSINLYLDSEGKPYGDLFPCFVIRPKLSERELLDKFYVLFVCAMVVGLVICLIGNIFFHIDWVRIADLPVALSIFFVISLLVGYLCYRDAFKDEIHSQQQILLEKEERD</sequence>
<accession>A0A256LHS4</accession>
<dbReference type="EMBL" id="NGNX01000005">
    <property type="protein sequence ID" value="OYR92991.1"/>
    <property type="molecule type" value="Genomic_DNA"/>
</dbReference>
<keyword evidence="1" id="KW-1133">Transmembrane helix</keyword>
<reference evidence="2" key="2">
    <citation type="submission" date="2017-05" db="EMBL/GenBank/DDBJ databases">
        <authorList>
            <person name="Lin X.B."/>
            <person name="Stothard P."/>
            <person name="Tasseva G."/>
            <person name="Walter J."/>
        </authorList>
    </citation>
    <scope>NUCLEOTIDE SEQUENCE</scope>
    <source>
        <strain evidence="2">609u</strain>
    </source>
</reference>
<evidence type="ECO:0000313" key="3">
    <source>
        <dbReference type="EMBL" id="OYR92991.1"/>
    </source>
</evidence>
<dbReference type="Proteomes" id="UP000215828">
    <property type="component" value="Unassembled WGS sequence"/>
</dbReference>
<dbReference type="RefSeq" id="WP_094495841.1">
    <property type="nucleotide sequence ID" value="NZ_NGNV01000003.1"/>
</dbReference>
<comment type="caution">
    <text evidence="3">The sequence shown here is derived from an EMBL/GenBank/DDBJ whole genome shotgun (WGS) entry which is preliminary data.</text>
</comment>
<evidence type="ECO:0000256" key="1">
    <source>
        <dbReference type="SAM" id="Phobius"/>
    </source>
</evidence>
<reference evidence="3 4" key="1">
    <citation type="submission" date="2017-04" db="EMBL/GenBank/DDBJ databases">
        <authorList>
            <person name="Afonso C.L."/>
            <person name="Miller P.J."/>
            <person name="Scott M.A."/>
            <person name="Spackman E."/>
            <person name="Goraichik I."/>
            <person name="Dimitrov K.M."/>
            <person name="Suarez D.L."/>
            <person name="Swayne D.E."/>
        </authorList>
    </citation>
    <scope>NUCLEOTIDE SEQUENCE [LARGE SCALE GENOMIC DNA]</scope>
    <source>
        <strain evidence="3 4">609q</strain>
    </source>
</reference>
<gene>
    <name evidence="2" type="ORF">CBF53_01295</name>
    <name evidence="3" type="ORF">CBF70_01960</name>
</gene>
<name>A0A256LHS4_9LACO</name>
<evidence type="ECO:0000313" key="4">
    <source>
        <dbReference type="Proteomes" id="UP000215828"/>
    </source>
</evidence>
<keyword evidence="5" id="KW-1185">Reference proteome</keyword>
<reference evidence="4 5" key="3">
    <citation type="submission" date="2017-09" db="EMBL/GenBank/DDBJ databases">
        <title>Tripartite evolution among Lactobacillus johnsonii, Lactobacillus taiwanensis, Lactobacillus reuteri and their rodent host.</title>
        <authorList>
            <person name="Wang T."/>
            <person name="Knowles S."/>
            <person name="Cheng C."/>
        </authorList>
    </citation>
    <scope>NUCLEOTIDE SEQUENCE [LARGE SCALE GENOMIC DNA]</scope>
    <source>
        <strain evidence="3 4">609q</strain>
        <strain evidence="2 5">609u</strain>
    </source>
</reference>
<evidence type="ECO:0000313" key="5">
    <source>
        <dbReference type="Proteomes" id="UP000216316"/>
    </source>
</evidence>
<organism evidence="3 4">
    <name type="scientific">Lactobacillus taiwanensis</name>
    <dbReference type="NCBI Taxonomy" id="508451"/>
    <lineage>
        <taxon>Bacteria</taxon>
        <taxon>Bacillati</taxon>
        <taxon>Bacillota</taxon>
        <taxon>Bacilli</taxon>
        <taxon>Lactobacillales</taxon>
        <taxon>Lactobacillaceae</taxon>
        <taxon>Lactobacillus</taxon>
    </lineage>
</organism>
<keyword evidence="1" id="KW-0812">Transmembrane</keyword>
<feature type="transmembrane region" description="Helical" evidence="1">
    <location>
        <begin position="198"/>
        <end position="215"/>
    </location>
</feature>
<dbReference type="Proteomes" id="UP000216316">
    <property type="component" value="Unassembled WGS sequence"/>
</dbReference>